<dbReference type="Proteomes" id="UP001501166">
    <property type="component" value="Unassembled WGS sequence"/>
</dbReference>
<protein>
    <submittedName>
        <fullName evidence="1">Uncharacterized protein</fullName>
    </submittedName>
</protein>
<proteinExistence type="predicted"/>
<evidence type="ECO:0000313" key="2">
    <source>
        <dbReference type="Proteomes" id="UP001501166"/>
    </source>
</evidence>
<gene>
    <name evidence="1" type="ORF">GCM10008932_20480</name>
</gene>
<evidence type="ECO:0000313" key="1">
    <source>
        <dbReference type="EMBL" id="GAA0368684.1"/>
    </source>
</evidence>
<sequence>MGEIPSFYCSYLDVINPLLYFIVRVYNLNLNIIAFVEITKPLEINKFFI</sequence>
<comment type="caution">
    <text evidence="1">The sequence shown here is derived from an EMBL/GenBank/DDBJ whole genome shotgun (WGS) entry which is preliminary data.</text>
</comment>
<dbReference type="EMBL" id="BAAACW010000135">
    <property type="protein sequence ID" value="GAA0368684.1"/>
    <property type="molecule type" value="Genomic_DNA"/>
</dbReference>
<accession>A0ABN0XNL7</accession>
<reference evidence="1 2" key="1">
    <citation type="journal article" date="2019" name="Int. J. Syst. Evol. Microbiol.">
        <title>The Global Catalogue of Microorganisms (GCM) 10K type strain sequencing project: providing services to taxonomists for standard genome sequencing and annotation.</title>
        <authorList>
            <consortium name="The Broad Institute Genomics Platform"/>
            <consortium name="The Broad Institute Genome Sequencing Center for Infectious Disease"/>
            <person name="Wu L."/>
            <person name="Ma J."/>
        </authorList>
    </citation>
    <scope>NUCLEOTIDE SEQUENCE [LARGE SCALE GENOMIC DNA]</scope>
    <source>
        <strain evidence="1 2">JCM 12662</strain>
    </source>
</reference>
<organism evidence="1 2">
    <name type="scientific">Alkalibacterium iburiense</name>
    <dbReference type="NCBI Taxonomy" id="290589"/>
    <lineage>
        <taxon>Bacteria</taxon>
        <taxon>Bacillati</taxon>
        <taxon>Bacillota</taxon>
        <taxon>Bacilli</taxon>
        <taxon>Lactobacillales</taxon>
        <taxon>Carnobacteriaceae</taxon>
        <taxon>Alkalibacterium</taxon>
    </lineage>
</organism>
<name>A0ABN0XNL7_9LACT</name>
<keyword evidence="2" id="KW-1185">Reference proteome</keyword>